<accession>X0SM46</accession>
<name>X0SM46_9ZZZZ</name>
<feature type="domain" description="4'-phosphopantetheinyl transferase" evidence="2">
    <location>
        <begin position="54"/>
        <end position="91"/>
    </location>
</feature>
<dbReference type="Gene3D" id="3.90.470.20">
    <property type="entry name" value="4'-phosphopantetheinyl transferase domain"/>
    <property type="match status" value="1"/>
</dbReference>
<gene>
    <name evidence="3" type="ORF">S01H1_09184</name>
</gene>
<organism evidence="3">
    <name type="scientific">marine sediment metagenome</name>
    <dbReference type="NCBI Taxonomy" id="412755"/>
    <lineage>
        <taxon>unclassified sequences</taxon>
        <taxon>metagenomes</taxon>
        <taxon>ecological metagenomes</taxon>
    </lineage>
</organism>
<evidence type="ECO:0000256" key="1">
    <source>
        <dbReference type="ARBA" id="ARBA00022679"/>
    </source>
</evidence>
<reference evidence="3" key="1">
    <citation type="journal article" date="2014" name="Front. Microbiol.">
        <title>High frequency of phylogenetically diverse reductive dehalogenase-homologous genes in deep subseafloor sedimentary metagenomes.</title>
        <authorList>
            <person name="Kawai M."/>
            <person name="Futagami T."/>
            <person name="Toyoda A."/>
            <person name="Takaki Y."/>
            <person name="Nishi S."/>
            <person name="Hori S."/>
            <person name="Arai W."/>
            <person name="Tsubouchi T."/>
            <person name="Morono Y."/>
            <person name="Uchiyama I."/>
            <person name="Ito T."/>
            <person name="Fujiyama A."/>
            <person name="Inagaki F."/>
            <person name="Takami H."/>
        </authorList>
    </citation>
    <scope>NUCLEOTIDE SEQUENCE</scope>
    <source>
        <strain evidence="3">Expedition CK06-06</strain>
    </source>
</reference>
<dbReference type="EMBL" id="BARS01004693">
    <property type="protein sequence ID" value="GAF82158.1"/>
    <property type="molecule type" value="Genomic_DNA"/>
</dbReference>
<keyword evidence="1" id="KW-0808">Transferase</keyword>
<feature type="non-terminal residue" evidence="3">
    <location>
        <position position="94"/>
    </location>
</feature>
<dbReference type="InterPro" id="IPR037143">
    <property type="entry name" value="4-PPantetheinyl_Trfase_dom_sf"/>
</dbReference>
<dbReference type="SUPFAM" id="SSF56214">
    <property type="entry name" value="4'-phosphopantetheinyl transferase"/>
    <property type="match status" value="2"/>
</dbReference>
<dbReference type="Pfam" id="PF01648">
    <property type="entry name" value="ACPS"/>
    <property type="match status" value="1"/>
</dbReference>
<dbReference type="AlphaFoldDB" id="X0SM46"/>
<comment type="caution">
    <text evidence="3">The sequence shown here is derived from an EMBL/GenBank/DDBJ whole genome shotgun (WGS) entry which is preliminary data.</text>
</comment>
<proteinExistence type="predicted"/>
<evidence type="ECO:0000313" key="3">
    <source>
        <dbReference type="EMBL" id="GAF82158.1"/>
    </source>
</evidence>
<protein>
    <recommendedName>
        <fullName evidence="2">4'-phosphopantetheinyl transferase domain-containing protein</fullName>
    </recommendedName>
</protein>
<dbReference type="InterPro" id="IPR008278">
    <property type="entry name" value="4-PPantetheinyl_Trfase_dom"/>
</dbReference>
<evidence type="ECO:0000259" key="2">
    <source>
        <dbReference type="Pfam" id="PF01648"/>
    </source>
</evidence>
<sequence>MGSYLSIEPSLVDFWYGKYGKPELANPFVNGTIRFNVSRSEGLALYAFTRNHEIGVDIEQIRRIPDLDQIAEQFFSPGETAIFRSLPESAKKVA</sequence>
<dbReference type="GO" id="GO:0008897">
    <property type="term" value="F:holo-[acyl-carrier-protein] synthase activity"/>
    <property type="evidence" value="ECO:0007669"/>
    <property type="project" value="InterPro"/>
</dbReference>
<dbReference type="GO" id="GO:0000287">
    <property type="term" value="F:magnesium ion binding"/>
    <property type="evidence" value="ECO:0007669"/>
    <property type="project" value="InterPro"/>
</dbReference>